<dbReference type="GO" id="GO:0160182">
    <property type="term" value="F:nitrate reductase (quinone) activity"/>
    <property type="evidence" value="ECO:0007669"/>
    <property type="project" value="UniProtKB-EC"/>
</dbReference>
<keyword evidence="10" id="KW-0560">Oxidoreductase</keyword>
<keyword evidence="7" id="KW-0004">4Fe-4S</keyword>
<dbReference type="InterPro" id="IPR006656">
    <property type="entry name" value="Mopterin_OxRdtase"/>
</dbReference>
<dbReference type="SUPFAM" id="SSF53706">
    <property type="entry name" value="Formate dehydrogenase/DMSO reductase, domains 1-3"/>
    <property type="match status" value="1"/>
</dbReference>
<evidence type="ECO:0000256" key="5">
    <source>
        <dbReference type="ARBA" id="ARBA00012500"/>
    </source>
</evidence>
<evidence type="ECO:0000256" key="10">
    <source>
        <dbReference type="ARBA" id="ARBA00023002"/>
    </source>
</evidence>
<dbReference type="GO" id="GO:0009325">
    <property type="term" value="C:nitrate reductase complex"/>
    <property type="evidence" value="ECO:0007669"/>
    <property type="project" value="InterPro"/>
</dbReference>
<evidence type="ECO:0000256" key="9">
    <source>
        <dbReference type="ARBA" id="ARBA00022723"/>
    </source>
</evidence>
<evidence type="ECO:0000256" key="6">
    <source>
        <dbReference type="ARBA" id="ARBA00022475"/>
    </source>
</evidence>
<dbReference type="InterPro" id="IPR037943">
    <property type="entry name" value="MopB_CT_Nitrate-R-NarG-like"/>
</dbReference>
<evidence type="ECO:0000256" key="12">
    <source>
        <dbReference type="ARBA" id="ARBA00023014"/>
    </source>
</evidence>
<dbReference type="Pfam" id="PF01568">
    <property type="entry name" value="Molydop_binding"/>
    <property type="match status" value="1"/>
</dbReference>
<evidence type="ECO:0000313" key="17">
    <source>
        <dbReference type="Proteomes" id="UP000319449"/>
    </source>
</evidence>
<sequence>MSHERIKDESAPAGQDWEEFYRNRWQYDKVVRSTHGVNCTGGCSWMVHVKDGIVGWELQANDYPQFNADIPNHEPRGCARGISFSWYLYSPLRVKYPYMRGPLIDRWQEARSRFDDPVEAWASIVENPEARQSYTRKRGMGGLRRASWDDVVELIAASTLYTAKKHGPDRVIGFSPIPAMSMISYAAGTRFLQLLGGVAMSFYDWYCDLPPASPQVWGEQTDVNESADWYNASYIVLCGSNVPMTRTPDAHYLVEARYRGAKVVVMSPDYSIASKFADAWLPVEQGHDGAYWMAVNHVILTEFYANRQVPFFTEYALKYTDLPFLVKLSEKEGVWKQGEFLRANEIGRCAGLEHADWTLCVADQAGEVRVPHGSLGSRWTTKEGNWNLDMRDLVDGKDIDCRLTLLGGETGQVRFTFEADGDVVREVPVRRIMTLSGEVTVTTVFDLLMAQFGVSRGLSGDYPTSYASDKPFTPKWQEKYTGIASDTLVNMAREWALSGEQSGGRNMIITGAGTNHWYHNDLIYRAAITALILTGSVGRNGAGLAHYVGQEKVVPLAPWTSIAMAQDWTKASRLQNTPSFWYMHSDQWRYDRSFVDYFKPETGEKMPLHTADFNAKAVRLGWLPFSPHFNDNTLNLVAAAKAAGATSDDEIRAWLVARLKSGETRFAIEDPDGAGNSPKVWFIWRGNAISASAKGHEFFLKHVIGAPNASFTAREAAKGQVKDIVWHDQAPEAKMDLVVDLNFRMDTSTLYSDIVLPAATWYEKSDLNTTDMHSFVNCLDAAVPPAWESKSDWQIFSRIAKKVSELAAKHFPEPFQDIIAAPLMHDTPGEIAQRQVKDWKLGECEPIPGKTMPNLPIVERDYVNLYNRFMSLGPGIGHLHAHGVSWEAEDVHEKLLKEMPTRSWAGKTCIDLEDERNVADVILAFAPETNGELAFRAYQNLEKRVGKPLSQISAGDRNFRITWEEITQKPRRFISTPVWSGLVNEGRPYAPYTLNVEHGVPWRTLSGRQSLYLDHPYYREFQEGLPTFKGKLDPAVLDETDGETGLILNFLTPHGKWSIHSTYSDNLRMLTLSRGGQTVWLNHEDAMSAGIEDNEAIEVFNANGVVVCRSIVSSRIPRGSAIMYHAPERTLNIKTSKKSGKRGGVHNSLSRIRLKPTLMLGGYAQFSYYFNYWGPTGVNRDCYVVVRKLRG</sequence>
<dbReference type="InterPro" id="IPR006963">
    <property type="entry name" value="Mopterin_OxRdtase_4Fe-4S_dom"/>
</dbReference>
<dbReference type="CDD" id="cd02776">
    <property type="entry name" value="MopB_CT_Nitrate-R-NarG-like"/>
    <property type="match status" value="1"/>
</dbReference>
<keyword evidence="12" id="KW-0411">Iron-sulfur</keyword>
<comment type="caution">
    <text evidence="16">The sequence shown here is derived from an EMBL/GenBank/DDBJ whole genome shotgun (WGS) entry which is preliminary data.</text>
</comment>
<keyword evidence="8" id="KW-0500">Molybdenum</keyword>
<keyword evidence="17" id="KW-1185">Reference proteome</keyword>
<dbReference type="PROSITE" id="PS00551">
    <property type="entry name" value="MOLYBDOPTERIN_PROK_1"/>
    <property type="match status" value="1"/>
</dbReference>
<feature type="domain" description="4Fe-4S Mo/W bis-MGD-type" evidence="15">
    <location>
        <begin position="28"/>
        <end position="92"/>
    </location>
</feature>
<evidence type="ECO:0000256" key="11">
    <source>
        <dbReference type="ARBA" id="ARBA00023004"/>
    </source>
</evidence>
<accession>A0A562VGZ1</accession>
<dbReference type="Pfam" id="PF00384">
    <property type="entry name" value="Molybdopterin"/>
    <property type="match status" value="1"/>
</dbReference>
<dbReference type="GO" id="GO:0005886">
    <property type="term" value="C:plasma membrane"/>
    <property type="evidence" value="ECO:0007669"/>
    <property type="project" value="UniProtKB-SubCell"/>
</dbReference>
<dbReference type="InterPro" id="IPR050123">
    <property type="entry name" value="Prok_molybdopt-oxidoreductase"/>
</dbReference>
<dbReference type="InterPro" id="IPR009010">
    <property type="entry name" value="Asp_de-COase-like_dom_sf"/>
</dbReference>
<dbReference type="EMBL" id="VLLN01000023">
    <property type="protein sequence ID" value="TWJ17047.1"/>
    <property type="molecule type" value="Genomic_DNA"/>
</dbReference>
<dbReference type="InterPro" id="IPR006657">
    <property type="entry name" value="MoPterin_dinucl-bd_dom"/>
</dbReference>
<evidence type="ECO:0000259" key="15">
    <source>
        <dbReference type="PROSITE" id="PS51669"/>
    </source>
</evidence>
<reference evidence="16 17" key="1">
    <citation type="submission" date="2019-07" db="EMBL/GenBank/DDBJ databases">
        <title>Genomic Encyclopedia of Archaeal and Bacterial Type Strains, Phase II (KMG-II): from individual species to whole genera.</title>
        <authorList>
            <person name="Goeker M."/>
        </authorList>
    </citation>
    <scope>NUCLEOTIDE SEQUENCE [LARGE SCALE GENOMIC DNA]</scope>
    <source>
        <strain evidence="16 17">ATCC BAA-1139</strain>
    </source>
</reference>
<dbReference type="GO" id="GO:0045333">
    <property type="term" value="P:cellular respiration"/>
    <property type="evidence" value="ECO:0007669"/>
    <property type="project" value="UniProtKB-ARBA"/>
</dbReference>
<dbReference type="GO" id="GO:0043546">
    <property type="term" value="F:molybdopterin cofactor binding"/>
    <property type="evidence" value="ECO:0007669"/>
    <property type="project" value="InterPro"/>
</dbReference>
<keyword evidence="9" id="KW-0479">Metal-binding</keyword>
<gene>
    <name evidence="16" type="ORF">JN12_03159</name>
</gene>
<dbReference type="InterPro" id="IPR006468">
    <property type="entry name" value="NarG"/>
</dbReference>
<organism evidence="16 17">
    <name type="scientific">Geobacter argillaceus</name>
    <dbReference type="NCBI Taxonomy" id="345631"/>
    <lineage>
        <taxon>Bacteria</taxon>
        <taxon>Pseudomonadati</taxon>
        <taxon>Thermodesulfobacteriota</taxon>
        <taxon>Desulfuromonadia</taxon>
        <taxon>Geobacterales</taxon>
        <taxon>Geobacteraceae</taxon>
        <taxon>Geobacter</taxon>
    </lineage>
</organism>
<evidence type="ECO:0000256" key="2">
    <source>
        <dbReference type="ARBA" id="ARBA00001966"/>
    </source>
</evidence>
<evidence type="ECO:0000256" key="3">
    <source>
        <dbReference type="ARBA" id="ARBA00004202"/>
    </source>
</evidence>
<dbReference type="SUPFAM" id="SSF50692">
    <property type="entry name" value="ADC-like"/>
    <property type="match status" value="1"/>
</dbReference>
<comment type="cofactor">
    <cofactor evidence="2">
        <name>[4Fe-4S] cluster</name>
        <dbReference type="ChEBI" id="CHEBI:49883"/>
    </cofactor>
</comment>
<evidence type="ECO:0000256" key="1">
    <source>
        <dbReference type="ARBA" id="ARBA00001942"/>
    </source>
</evidence>
<dbReference type="CDD" id="cd02750">
    <property type="entry name" value="MopB_Nitrate-R-NarG-like"/>
    <property type="match status" value="1"/>
</dbReference>
<comment type="similarity">
    <text evidence="4">Belongs to the prokaryotic molybdopterin-containing oxidoreductase family.</text>
</comment>
<dbReference type="PROSITE" id="PS51669">
    <property type="entry name" value="4FE4S_MOW_BIS_MGD"/>
    <property type="match status" value="1"/>
</dbReference>
<evidence type="ECO:0000313" key="16">
    <source>
        <dbReference type="EMBL" id="TWJ17047.1"/>
    </source>
</evidence>
<dbReference type="GO" id="GO:0042126">
    <property type="term" value="P:nitrate metabolic process"/>
    <property type="evidence" value="ECO:0007669"/>
    <property type="project" value="InterPro"/>
</dbReference>
<keyword evidence="11" id="KW-0408">Iron</keyword>
<dbReference type="PANTHER" id="PTHR43105:SF2">
    <property type="entry name" value="RESPIRATORY NITRATE REDUCTASE 2 ALPHA CHAIN"/>
    <property type="match status" value="1"/>
</dbReference>
<keyword evidence="6" id="KW-1003">Cell membrane</keyword>
<keyword evidence="13" id="KW-0472">Membrane</keyword>
<protein>
    <recommendedName>
        <fullName evidence="5">nitrate reductase (quinone)</fullName>
        <ecNumber evidence="5">1.7.5.1</ecNumber>
    </recommendedName>
</protein>
<comment type="cofactor">
    <cofactor evidence="1">
        <name>Mo-bis(molybdopterin guanine dinucleotide)</name>
        <dbReference type="ChEBI" id="CHEBI:60539"/>
    </cofactor>
</comment>
<dbReference type="PANTHER" id="PTHR43105">
    <property type="entry name" value="RESPIRATORY NITRATE REDUCTASE"/>
    <property type="match status" value="1"/>
</dbReference>
<name>A0A562VGZ1_9BACT</name>
<dbReference type="EC" id="1.7.5.1" evidence="5"/>
<dbReference type="NCBIfam" id="TIGR01580">
    <property type="entry name" value="narG"/>
    <property type="match status" value="1"/>
</dbReference>
<evidence type="ECO:0000256" key="4">
    <source>
        <dbReference type="ARBA" id="ARBA00010312"/>
    </source>
</evidence>
<dbReference type="GO" id="GO:0046872">
    <property type="term" value="F:metal ion binding"/>
    <property type="evidence" value="ECO:0007669"/>
    <property type="project" value="UniProtKB-KW"/>
</dbReference>
<dbReference type="RefSeq" id="WP_145024498.1">
    <property type="nucleotide sequence ID" value="NZ_VLLN01000023.1"/>
</dbReference>
<dbReference type="Proteomes" id="UP000319449">
    <property type="component" value="Unassembled WGS sequence"/>
</dbReference>
<comment type="subcellular location">
    <subcellularLocation>
        <location evidence="3">Cell membrane</location>
        <topology evidence="3">Peripheral membrane protein</topology>
    </subcellularLocation>
</comment>
<dbReference type="OrthoDB" id="9810782at2"/>
<evidence type="ECO:0000256" key="13">
    <source>
        <dbReference type="ARBA" id="ARBA00023136"/>
    </source>
</evidence>
<proteinExistence type="inferred from homology"/>
<dbReference type="GO" id="GO:0051539">
    <property type="term" value="F:4 iron, 4 sulfur cluster binding"/>
    <property type="evidence" value="ECO:0007669"/>
    <property type="project" value="UniProtKB-KW"/>
</dbReference>
<dbReference type="InterPro" id="IPR027467">
    <property type="entry name" value="MopterinOxRdtase_cofactor_BS"/>
</dbReference>
<evidence type="ECO:0000256" key="8">
    <source>
        <dbReference type="ARBA" id="ARBA00022505"/>
    </source>
</evidence>
<dbReference type="AlphaFoldDB" id="A0A562VGZ1"/>
<comment type="catalytic activity">
    <reaction evidence="14">
        <text>nitrate + a quinol = a quinone + nitrite + H2O</text>
        <dbReference type="Rhea" id="RHEA:56144"/>
        <dbReference type="ChEBI" id="CHEBI:15377"/>
        <dbReference type="ChEBI" id="CHEBI:16301"/>
        <dbReference type="ChEBI" id="CHEBI:17632"/>
        <dbReference type="ChEBI" id="CHEBI:24646"/>
        <dbReference type="ChEBI" id="CHEBI:132124"/>
        <dbReference type="EC" id="1.7.5.1"/>
    </reaction>
</comment>
<dbReference type="SMART" id="SM00926">
    <property type="entry name" value="Molybdop_Fe4S4"/>
    <property type="match status" value="1"/>
</dbReference>
<evidence type="ECO:0000256" key="14">
    <source>
        <dbReference type="ARBA" id="ARBA00048294"/>
    </source>
</evidence>
<dbReference type="Gene3D" id="3.40.50.12440">
    <property type="match status" value="1"/>
</dbReference>
<evidence type="ECO:0000256" key="7">
    <source>
        <dbReference type="ARBA" id="ARBA00022485"/>
    </source>
</evidence>